<dbReference type="OrthoDB" id="9805924at2"/>
<dbReference type="CDD" id="cd04301">
    <property type="entry name" value="NAT_SF"/>
    <property type="match status" value="1"/>
</dbReference>
<feature type="domain" description="N-acetyltransferase" evidence="1">
    <location>
        <begin position="2"/>
        <end position="148"/>
    </location>
</feature>
<dbReference type="GO" id="GO:0016747">
    <property type="term" value="F:acyltransferase activity, transferring groups other than amino-acyl groups"/>
    <property type="evidence" value="ECO:0007669"/>
    <property type="project" value="InterPro"/>
</dbReference>
<dbReference type="Gene3D" id="3.40.630.30">
    <property type="match status" value="1"/>
</dbReference>
<sequence length="148" mass="15961">MKSVHLASEDDADRVLPLVAAFHAERGLDSDGDARLEAVAPLLAGSQLGAIWLIGPRRAPVGYIAVTFGWSISRGGMTGTIDEIYVRPAVRRRGMGSEALDSICRAMREAGLVSLSFDSGADEDRLHAFARRARFAPGTDRLTLRRAL</sequence>
<keyword evidence="2" id="KW-0808">Transferase</keyword>
<dbReference type="AlphaFoldDB" id="A0A1H3G5Z0"/>
<keyword evidence="3" id="KW-1185">Reference proteome</keyword>
<dbReference type="PROSITE" id="PS51186">
    <property type="entry name" value="GNAT"/>
    <property type="match status" value="1"/>
</dbReference>
<evidence type="ECO:0000313" key="3">
    <source>
        <dbReference type="Proteomes" id="UP000199286"/>
    </source>
</evidence>
<name>A0A1H3G5Z0_9RHOB</name>
<proteinExistence type="predicted"/>
<dbReference type="STRING" id="321339.SAMN05444340_102170"/>
<dbReference type="SUPFAM" id="SSF55729">
    <property type="entry name" value="Acyl-CoA N-acyltransferases (Nat)"/>
    <property type="match status" value="1"/>
</dbReference>
<evidence type="ECO:0000259" key="1">
    <source>
        <dbReference type="PROSITE" id="PS51186"/>
    </source>
</evidence>
<dbReference type="EMBL" id="FNPF01000002">
    <property type="protein sequence ID" value="SDX98465.1"/>
    <property type="molecule type" value="Genomic_DNA"/>
</dbReference>
<dbReference type="Pfam" id="PF00583">
    <property type="entry name" value="Acetyltransf_1"/>
    <property type="match status" value="1"/>
</dbReference>
<organism evidence="2 3">
    <name type="scientific">Citreimonas salinaria</name>
    <dbReference type="NCBI Taxonomy" id="321339"/>
    <lineage>
        <taxon>Bacteria</taxon>
        <taxon>Pseudomonadati</taxon>
        <taxon>Pseudomonadota</taxon>
        <taxon>Alphaproteobacteria</taxon>
        <taxon>Rhodobacterales</taxon>
        <taxon>Roseobacteraceae</taxon>
        <taxon>Citreimonas</taxon>
    </lineage>
</organism>
<dbReference type="InterPro" id="IPR016181">
    <property type="entry name" value="Acyl_CoA_acyltransferase"/>
</dbReference>
<reference evidence="2 3" key="1">
    <citation type="submission" date="2016-10" db="EMBL/GenBank/DDBJ databases">
        <authorList>
            <person name="de Groot N.N."/>
        </authorList>
    </citation>
    <scope>NUCLEOTIDE SEQUENCE [LARGE SCALE GENOMIC DNA]</scope>
    <source>
        <strain evidence="2 3">DSM 26880</strain>
    </source>
</reference>
<gene>
    <name evidence="2" type="ORF">SAMN05444340_102170</name>
</gene>
<dbReference type="Proteomes" id="UP000199286">
    <property type="component" value="Unassembled WGS sequence"/>
</dbReference>
<accession>A0A1H3G5Z0</accession>
<protein>
    <submittedName>
        <fullName evidence="2">Acetyltransferase (GNAT) family protein</fullName>
    </submittedName>
</protein>
<dbReference type="RefSeq" id="WP_089879192.1">
    <property type="nucleotide sequence ID" value="NZ_FNPF01000002.1"/>
</dbReference>
<dbReference type="InterPro" id="IPR000182">
    <property type="entry name" value="GNAT_dom"/>
</dbReference>
<evidence type="ECO:0000313" key="2">
    <source>
        <dbReference type="EMBL" id="SDX98465.1"/>
    </source>
</evidence>